<keyword evidence="3" id="KW-1185">Reference proteome</keyword>
<dbReference type="Proteomes" id="UP000199545">
    <property type="component" value="Unassembled WGS sequence"/>
</dbReference>
<dbReference type="AlphaFoldDB" id="A0A1I3UUA4"/>
<gene>
    <name evidence="2" type="ORF">SAMN05421852_1281</name>
</gene>
<dbReference type="Gene3D" id="6.10.320.10">
    <property type="match status" value="1"/>
</dbReference>
<name>A0A1I3UUA4_9BACL</name>
<dbReference type="OrthoDB" id="3730241at2"/>
<evidence type="ECO:0000313" key="2">
    <source>
        <dbReference type="EMBL" id="SFJ86239.1"/>
    </source>
</evidence>
<dbReference type="RefSeq" id="WP_093231612.1">
    <property type="nucleotide sequence ID" value="NZ_FORR01000028.1"/>
</dbReference>
<dbReference type="Pfam" id="PF20935">
    <property type="entry name" value="DUF6847"/>
    <property type="match status" value="1"/>
</dbReference>
<evidence type="ECO:0000313" key="3">
    <source>
        <dbReference type="Proteomes" id="UP000199545"/>
    </source>
</evidence>
<dbReference type="EMBL" id="FORR01000028">
    <property type="protein sequence ID" value="SFJ86239.1"/>
    <property type="molecule type" value="Genomic_DNA"/>
</dbReference>
<dbReference type="InterPro" id="IPR047741">
    <property type="entry name" value="DIP1984-like"/>
</dbReference>
<protein>
    <recommendedName>
        <fullName evidence="4">Septicolysin</fullName>
    </recommendedName>
</protein>
<keyword evidence="1" id="KW-0175">Coiled coil</keyword>
<organism evidence="2 3">
    <name type="scientific">Thermoflavimicrobium dichotomicum</name>
    <dbReference type="NCBI Taxonomy" id="46223"/>
    <lineage>
        <taxon>Bacteria</taxon>
        <taxon>Bacillati</taxon>
        <taxon>Bacillota</taxon>
        <taxon>Bacilli</taxon>
        <taxon>Bacillales</taxon>
        <taxon>Thermoactinomycetaceae</taxon>
        <taxon>Thermoflavimicrobium</taxon>
    </lineage>
</organism>
<sequence length="152" mass="17452">MKLAEALILRADCQKRIEQLKVRLSRSAKVQEGETPPEDPQALLKEMEGLLKELNQLIVAINRTNASVKFNEEMTLADALALRDVIGLKRKILAELIDAATVRQDRYSQSEIKYLSTINVAEVQKQVDKLSKEYRELDFQIQELNWKTEVID</sequence>
<evidence type="ECO:0008006" key="4">
    <source>
        <dbReference type="Google" id="ProtNLM"/>
    </source>
</evidence>
<feature type="coiled-coil region" evidence="1">
    <location>
        <begin position="120"/>
        <end position="147"/>
    </location>
</feature>
<reference evidence="2 3" key="1">
    <citation type="submission" date="2016-10" db="EMBL/GenBank/DDBJ databases">
        <authorList>
            <person name="de Groot N.N."/>
        </authorList>
    </citation>
    <scope>NUCLEOTIDE SEQUENCE [LARGE SCALE GENOMIC DNA]</scope>
    <source>
        <strain evidence="2 3">DSM 44778</strain>
    </source>
</reference>
<dbReference type="NCBIfam" id="NF038048">
    <property type="entry name" value="DIP1984_fam"/>
    <property type="match status" value="1"/>
</dbReference>
<proteinExistence type="predicted"/>
<accession>A0A1I3UUA4</accession>
<dbReference type="CDD" id="cd12208">
    <property type="entry name" value="DIP1984-like"/>
    <property type="match status" value="1"/>
</dbReference>
<evidence type="ECO:0000256" key="1">
    <source>
        <dbReference type="SAM" id="Coils"/>
    </source>
</evidence>